<evidence type="ECO:0000256" key="4">
    <source>
        <dbReference type="ARBA" id="ARBA00022741"/>
    </source>
</evidence>
<dbReference type="GO" id="GO:0007189">
    <property type="term" value="P:adenylate cyclase-activating G protein-coupled receptor signaling pathway"/>
    <property type="evidence" value="ECO:0007669"/>
    <property type="project" value="TreeGrafter"/>
</dbReference>
<feature type="compositionally biased region" description="Basic and acidic residues" evidence="12">
    <location>
        <begin position="13"/>
        <end position="25"/>
    </location>
</feature>
<feature type="binding site" evidence="10">
    <location>
        <begin position="179"/>
        <end position="185"/>
    </location>
    <ligand>
        <name>GTP</name>
        <dbReference type="ChEBI" id="CHEBI:37565"/>
    </ligand>
</feature>
<dbReference type="CDD" id="cd00066">
    <property type="entry name" value="G-alpha"/>
    <property type="match status" value="1"/>
</dbReference>
<reference evidence="13 14" key="2">
    <citation type="journal article" date="2021" name="Curr. Genet.">
        <title>Genetic response to nitrogen starvation in the aggressive Eucalyptus foliar pathogen Teratosphaeria destructans.</title>
        <authorList>
            <person name="Havenga M."/>
            <person name="Wingfield B.D."/>
            <person name="Wingfield M.J."/>
            <person name="Dreyer L.L."/>
            <person name="Roets F."/>
            <person name="Aylward J."/>
        </authorList>
    </citation>
    <scope>NUCLEOTIDE SEQUENCE [LARGE SCALE GENOMIC DNA]</scope>
    <source>
        <strain evidence="13">CMW44962</strain>
    </source>
</reference>
<comment type="similarity">
    <text evidence="1">Belongs to the G-alpha family. G(q) subfamily.</text>
</comment>
<dbReference type="FunFam" id="1.10.400.10:FF:000007">
    <property type="entry name" value="Guanine nucleotide-binding protein subunit alpha"/>
    <property type="match status" value="1"/>
</dbReference>
<evidence type="ECO:0000256" key="11">
    <source>
        <dbReference type="PIRSR" id="PIRSR601019-2"/>
    </source>
</evidence>
<dbReference type="PANTHER" id="PTHR10218">
    <property type="entry name" value="GTP-BINDING PROTEIN ALPHA SUBUNIT"/>
    <property type="match status" value="1"/>
</dbReference>
<feature type="binding site" evidence="10">
    <location>
        <begin position="154"/>
        <end position="155"/>
    </location>
    <ligand>
        <name>GTP</name>
        <dbReference type="ChEBI" id="CHEBI:37565"/>
    </ligand>
</feature>
<dbReference type="Gene3D" id="3.40.50.300">
    <property type="entry name" value="P-loop containing nucleotide triphosphate hydrolases"/>
    <property type="match status" value="1"/>
</dbReference>
<evidence type="ECO:0000256" key="12">
    <source>
        <dbReference type="SAM" id="MobiDB-lite"/>
    </source>
</evidence>
<name>A0A9W7SHQ8_9PEZI</name>
<accession>A0A9W7SHQ8</accession>
<proteinExistence type="inferred from homology"/>
<keyword evidence="5 11" id="KW-0460">Magnesium</keyword>
<dbReference type="InterPro" id="IPR011025">
    <property type="entry name" value="GproteinA_insert"/>
</dbReference>
<reference evidence="13 14" key="1">
    <citation type="journal article" date="2018" name="IMA Fungus">
        <title>IMA Genome-F 10: Nine draft genome sequences of Claviceps purpurea s.lat., including C. arundinis, C. humidiphila, and C. cf. spartinae, pseudomolecules for the pitch canker pathogen Fusarium circinatum, draft genome of Davidsoniella eucalypti, Grosmannia galeiformis, Quambalaria eucalypti, and Teratosphaeria destructans.</title>
        <authorList>
            <person name="Wingfield B.D."/>
            <person name="Liu M."/>
            <person name="Nguyen H.D."/>
            <person name="Lane F.A."/>
            <person name="Morgan S.W."/>
            <person name="De Vos L."/>
            <person name="Wilken P.M."/>
            <person name="Duong T.A."/>
            <person name="Aylward J."/>
            <person name="Coetzee M.P."/>
            <person name="Dadej K."/>
            <person name="De Beer Z.W."/>
            <person name="Findlay W."/>
            <person name="Havenga M."/>
            <person name="Kolarik M."/>
            <person name="Menzies J.G."/>
            <person name="Naidoo K."/>
            <person name="Pochopski O."/>
            <person name="Shoukouhi P."/>
            <person name="Santana Q.C."/>
            <person name="Seifert K.A."/>
            <person name="Soal N."/>
            <person name="Steenkamp E.T."/>
            <person name="Tatham C.T."/>
            <person name="van der Nest M.A."/>
            <person name="Wingfield M.J."/>
        </authorList>
    </citation>
    <scope>NUCLEOTIDE SEQUENCE [LARGE SCALE GENOMIC DNA]</scope>
    <source>
        <strain evidence="13">CMW44962</strain>
    </source>
</reference>
<dbReference type="FunFam" id="3.40.50.300:FF:000181">
    <property type="entry name" value="Guanine nucleotide-binding protein subunit alpha"/>
    <property type="match status" value="1"/>
</dbReference>
<dbReference type="EMBL" id="RIBY02002600">
    <property type="protein sequence ID" value="KAH9808642.1"/>
    <property type="molecule type" value="Genomic_DNA"/>
</dbReference>
<dbReference type="GO" id="GO:0001664">
    <property type="term" value="F:G protein-coupled receptor binding"/>
    <property type="evidence" value="ECO:0007669"/>
    <property type="project" value="InterPro"/>
</dbReference>
<feature type="binding site" evidence="10">
    <location>
        <position position="328"/>
    </location>
    <ligand>
        <name>GTP</name>
        <dbReference type="ChEBI" id="CHEBI:37565"/>
    </ligand>
</feature>
<evidence type="ECO:0000256" key="7">
    <source>
        <dbReference type="ARBA" id="ARBA00023139"/>
    </source>
</evidence>
<evidence type="ECO:0000256" key="5">
    <source>
        <dbReference type="ARBA" id="ARBA00022842"/>
    </source>
</evidence>
<feature type="binding site" evidence="11">
    <location>
        <position position="50"/>
    </location>
    <ligand>
        <name>Mg(2+)</name>
        <dbReference type="ChEBI" id="CHEBI:18420"/>
    </ligand>
</feature>
<feature type="binding site" evidence="11">
    <location>
        <position position="185"/>
    </location>
    <ligand>
        <name>Mg(2+)</name>
        <dbReference type="ChEBI" id="CHEBI:18420"/>
    </ligand>
</feature>
<sequence length="504" mass="57415">MGACMSSDTTGDGDQKKRSQMIDRGLEEDSKKLRRECKILLLGSGESGKSTIVKQMKIIHQNGYTRDELALYRHTIYKNLLDCAKALIGAIRQFEVEFDDPANREEAEYIIEYAVDPDPHQPLDGRVGDAIASIWADKSTPKVFEHQNEFYLMDSAPYFFDEVKRIAGPEYIPTEADVLRARTKTTGIYETRFQMGQLSIHMFDVGGQRSERKKWIHCFENVTSIIFCVALSEYDQVLLEESSQNRMMESLVLFDSVVNSRWFMRTSIILFLNKVDLFRAKLKKSPLAGYFPDYSGGEDVNRAAKYLLWRFNQVNRAHLNLYPHLTQATDTSNIRLVFAAVKETILQNALKDSERHGAPANNLRRHICHCSPPPHWGAIRKYHSRWRHLIADVHSVPFCFFGSREICQSSAGVKGARRFTKGYQRASGTRQPTNNCWISMKSTKKRQTFASTRLVSILDFFLAWRLSRKEAGRAAELAVEGGVCALWNKRGGGGFACRGGYVMT</sequence>
<keyword evidence="6 10" id="KW-0342">GTP-binding</keyword>
<keyword evidence="14" id="KW-1185">Reference proteome</keyword>
<dbReference type="SUPFAM" id="SSF47895">
    <property type="entry name" value="Transducin (alpha subunit), insertion domain"/>
    <property type="match status" value="1"/>
</dbReference>
<dbReference type="InterPro" id="IPR027417">
    <property type="entry name" value="P-loop_NTPase"/>
</dbReference>
<dbReference type="GO" id="GO:0005737">
    <property type="term" value="C:cytoplasm"/>
    <property type="evidence" value="ECO:0007669"/>
    <property type="project" value="TreeGrafter"/>
</dbReference>
<evidence type="ECO:0000313" key="13">
    <source>
        <dbReference type="EMBL" id="KAH9808642.1"/>
    </source>
</evidence>
<dbReference type="InterPro" id="IPR001019">
    <property type="entry name" value="Gprotein_alpha_su"/>
</dbReference>
<evidence type="ECO:0000256" key="10">
    <source>
        <dbReference type="PIRSR" id="PIRSR601019-1"/>
    </source>
</evidence>
<dbReference type="PRINTS" id="PR01241">
    <property type="entry name" value="GPROTEINAFNG"/>
</dbReference>
<dbReference type="GO" id="GO:0005525">
    <property type="term" value="F:GTP binding"/>
    <property type="evidence" value="ECO:0007669"/>
    <property type="project" value="UniProtKB-KW"/>
</dbReference>
<feature type="compositionally biased region" description="Polar residues" evidence="12">
    <location>
        <begin position="1"/>
        <end position="12"/>
    </location>
</feature>
<feature type="region of interest" description="Disordered" evidence="12">
    <location>
        <begin position="1"/>
        <end position="25"/>
    </location>
</feature>
<keyword evidence="9" id="KW-0449">Lipoprotein</keyword>
<dbReference type="Gene3D" id="1.10.400.10">
    <property type="entry name" value="GI Alpha 1, domain 2-like"/>
    <property type="match status" value="1"/>
</dbReference>
<dbReference type="OrthoDB" id="5817230at2759"/>
<organism evidence="13 14">
    <name type="scientific">Teratosphaeria destructans</name>
    <dbReference type="NCBI Taxonomy" id="418781"/>
    <lineage>
        <taxon>Eukaryota</taxon>
        <taxon>Fungi</taxon>
        <taxon>Dikarya</taxon>
        <taxon>Ascomycota</taxon>
        <taxon>Pezizomycotina</taxon>
        <taxon>Dothideomycetes</taxon>
        <taxon>Dothideomycetidae</taxon>
        <taxon>Mycosphaerellales</taxon>
        <taxon>Teratosphaeriaceae</taxon>
        <taxon>Teratosphaeria</taxon>
    </lineage>
</organism>
<gene>
    <name evidence="13" type="ORF">Tdes44962_MAKER06298</name>
</gene>
<evidence type="ECO:0000313" key="14">
    <source>
        <dbReference type="Proteomes" id="UP001138500"/>
    </source>
</evidence>
<dbReference type="PANTHER" id="PTHR10218:SF369">
    <property type="entry name" value="GUANINE NUCLEOTIDE-BINDING PROTEIN ALPHA-2 SUBUNIT"/>
    <property type="match status" value="1"/>
</dbReference>
<evidence type="ECO:0000256" key="8">
    <source>
        <dbReference type="ARBA" id="ARBA00023224"/>
    </source>
</evidence>
<dbReference type="GO" id="GO:0046872">
    <property type="term" value="F:metal ion binding"/>
    <property type="evidence" value="ECO:0007669"/>
    <property type="project" value="UniProtKB-KW"/>
</dbReference>
<dbReference type="Proteomes" id="UP001138500">
    <property type="component" value="Unassembled WGS sequence"/>
</dbReference>
<keyword evidence="8" id="KW-0807">Transducer</keyword>
<evidence type="ECO:0000256" key="1">
    <source>
        <dbReference type="ARBA" id="ARBA00007976"/>
    </source>
</evidence>
<dbReference type="GO" id="GO:0010255">
    <property type="term" value="P:glucose mediated signaling pathway"/>
    <property type="evidence" value="ECO:0007669"/>
    <property type="project" value="UniProtKB-ARBA"/>
</dbReference>
<comment type="caution">
    <text evidence="13">The sequence shown here is derived from an EMBL/GenBank/DDBJ whole genome shotgun (WGS) entry which is preliminary data.</text>
</comment>
<dbReference type="GO" id="GO:0031683">
    <property type="term" value="F:G-protein beta/gamma-subunit complex binding"/>
    <property type="evidence" value="ECO:0007669"/>
    <property type="project" value="InterPro"/>
</dbReference>
<feature type="binding site" evidence="10">
    <location>
        <begin position="204"/>
        <end position="208"/>
    </location>
    <ligand>
        <name>GTP</name>
        <dbReference type="ChEBI" id="CHEBI:37565"/>
    </ligand>
</feature>
<dbReference type="PRINTS" id="PR00318">
    <property type="entry name" value="GPROTEINA"/>
</dbReference>
<keyword evidence="3 11" id="KW-0479">Metal-binding</keyword>
<feature type="binding site" evidence="10">
    <location>
        <begin position="46"/>
        <end position="51"/>
    </location>
    <ligand>
        <name>GTP</name>
        <dbReference type="ChEBI" id="CHEBI:37565"/>
    </ligand>
</feature>
<protein>
    <submittedName>
        <fullName evidence="13">Guanine nucleotide-binding protein alpha-3 subunit</fullName>
    </submittedName>
</protein>
<dbReference type="PROSITE" id="PS51882">
    <property type="entry name" value="G_ALPHA"/>
    <property type="match status" value="1"/>
</dbReference>
<feature type="binding site" evidence="10">
    <location>
        <begin position="273"/>
        <end position="276"/>
    </location>
    <ligand>
        <name>GTP</name>
        <dbReference type="ChEBI" id="CHEBI:37565"/>
    </ligand>
</feature>
<keyword evidence="7" id="KW-0564">Palmitate</keyword>
<evidence type="ECO:0000256" key="2">
    <source>
        <dbReference type="ARBA" id="ARBA00022707"/>
    </source>
</evidence>
<dbReference type="SUPFAM" id="SSF52540">
    <property type="entry name" value="P-loop containing nucleoside triphosphate hydrolases"/>
    <property type="match status" value="1"/>
</dbReference>
<dbReference type="GO" id="GO:0032502">
    <property type="term" value="P:developmental process"/>
    <property type="evidence" value="ECO:0007669"/>
    <property type="project" value="UniProtKB-ARBA"/>
</dbReference>
<dbReference type="GO" id="GO:0003924">
    <property type="term" value="F:GTPase activity"/>
    <property type="evidence" value="ECO:0007669"/>
    <property type="project" value="InterPro"/>
</dbReference>
<keyword evidence="2" id="KW-0519">Myristate</keyword>
<evidence type="ECO:0000256" key="6">
    <source>
        <dbReference type="ARBA" id="ARBA00023134"/>
    </source>
</evidence>
<keyword evidence="4 10" id="KW-0547">Nucleotide-binding</keyword>
<evidence type="ECO:0000256" key="3">
    <source>
        <dbReference type="ARBA" id="ARBA00022723"/>
    </source>
</evidence>
<dbReference type="Pfam" id="PF00503">
    <property type="entry name" value="G-alpha"/>
    <property type="match status" value="1"/>
</dbReference>
<dbReference type="FunFam" id="3.40.50.300:FF:000692">
    <property type="entry name" value="Guanine nucleotide-binding protein subunit alpha"/>
    <property type="match status" value="1"/>
</dbReference>
<dbReference type="GO" id="GO:0005834">
    <property type="term" value="C:heterotrimeric G-protein complex"/>
    <property type="evidence" value="ECO:0007669"/>
    <property type="project" value="InterPro"/>
</dbReference>
<evidence type="ECO:0000256" key="9">
    <source>
        <dbReference type="ARBA" id="ARBA00023288"/>
    </source>
</evidence>
<dbReference type="InterPro" id="IPR002975">
    <property type="entry name" value="Fungi_Gprotein_alpha"/>
</dbReference>
<dbReference type="AlphaFoldDB" id="A0A9W7SHQ8"/>
<dbReference type="SMART" id="SM00275">
    <property type="entry name" value="G_alpha"/>
    <property type="match status" value="1"/>
</dbReference>